<protein>
    <submittedName>
        <fullName evidence="3">Uncharacterized protein</fullName>
    </submittedName>
</protein>
<evidence type="ECO:0000256" key="2">
    <source>
        <dbReference type="SAM" id="MobiDB-lite"/>
    </source>
</evidence>
<gene>
    <name evidence="3" type="ORF">DL762_000272</name>
</gene>
<feature type="region of interest" description="Disordered" evidence="2">
    <location>
        <begin position="509"/>
        <end position="547"/>
    </location>
</feature>
<proteinExistence type="predicted"/>
<organism evidence="3 4">
    <name type="scientific">Monosporascus cannonballus</name>
    <dbReference type="NCBI Taxonomy" id="155416"/>
    <lineage>
        <taxon>Eukaryota</taxon>
        <taxon>Fungi</taxon>
        <taxon>Dikarya</taxon>
        <taxon>Ascomycota</taxon>
        <taxon>Pezizomycotina</taxon>
        <taxon>Sordariomycetes</taxon>
        <taxon>Xylariomycetidae</taxon>
        <taxon>Xylariales</taxon>
        <taxon>Xylariales incertae sedis</taxon>
        <taxon>Monosporascus</taxon>
    </lineage>
</organism>
<name>A0ABY0HJR8_9PEZI</name>
<dbReference type="Proteomes" id="UP000294003">
    <property type="component" value="Unassembled WGS sequence"/>
</dbReference>
<dbReference type="EMBL" id="QJNS01000005">
    <property type="protein sequence ID" value="RYO95079.1"/>
    <property type="molecule type" value="Genomic_DNA"/>
</dbReference>
<reference evidence="3 4" key="1">
    <citation type="submission" date="2018-06" db="EMBL/GenBank/DDBJ databases">
        <title>Complete Genomes of Monosporascus.</title>
        <authorList>
            <person name="Robinson A.J."/>
            <person name="Natvig D.O."/>
        </authorList>
    </citation>
    <scope>NUCLEOTIDE SEQUENCE [LARGE SCALE GENOMIC DNA]</scope>
    <source>
        <strain evidence="3 4">CBS 609.92</strain>
    </source>
</reference>
<feature type="compositionally biased region" description="Basic and acidic residues" evidence="2">
    <location>
        <begin position="509"/>
        <end position="527"/>
    </location>
</feature>
<dbReference type="PANTHER" id="PTHR45615">
    <property type="entry name" value="MYOSIN HEAVY CHAIN, NON-MUSCLE"/>
    <property type="match status" value="1"/>
</dbReference>
<evidence type="ECO:0000256" key="1">
    <source>
        <dbReference type="SAM" id="Coils"/>
    </source>
</evidence>
<feature type="coiled-coil region" evidence="1">
    <location>
        <begin position="4"/>
        <end position="81"/>
    </location>
</feature>
<evidence type="ECO:0000313" key="3">
    <source>
        <dbReference type="EMBL" id="RYO95079.1"/>
    </source>
</evidence>
<comment type="caution">
    <text evidence="3">The sequence shown here is derived from an EMBL/GenBank/DDBJ whole genome shotgun (WGS) entry which is preliminary data.</text>
</comment>
<dbReference type="PANTHER" id="PTHR45615:SF40">
    <property type="entry name" value="MYOSIN HEAVY CHAIN, NON-MUSCLE"/>
    <property type="match status" value="1"/>
</dbReference>
<sequence>MSSIQEVLDAGEEVQGLREDLERERALDAVVDEEEVARARRETRALNKGLKEVEEDVEEEVGELTAEVEYLEEQASALKDADGKFRLSEYEEMIERLGQARFGAVLHLVMGRERNGTLDRFRNISRGHKEALFNLERQVVEKRLRERIDGISGTLVDSFGQAWEQMDRASMLRMEKEALERDVAAKDALLGSKEDLLREEKGKSSRLEARVTTLEQWLEEKTKSLGAARRQANSVEVDLIREKSLRRQAEVELEHKNWELEASEGELRSRAEELKTERASRELAEADLLSAKQKLESRERLAEAHRAAWLKLEEDRAENRDEWYQERLDLLREHREGIEQLTGAHKERVLELEEEIGRLKNEAERVVARHEEAEKRALGKLAVSRNEVKRLREESSGLSDRLLEALTSADEQKEEILQLRFEVAAAKALFELEEKAHSESRGRYEGILRRERDAKAELSRQLAGAKSELTSAKSQLAEATARVDQVHKTYETNLENSSRVEKDLRARVEAANEKTREEAEAHRRELEGLQAANKKKADEAEAHKKEVNQLRRELETANQKKDEEAGAHQNLVRELRQEVESANKKAEKAGAYKRVVAKLRQKLKATNKKKGKEAEAYKEDVSELRRRLKKLRGLLAEKRKELDDSKGATERQLRTARHNFKLMHERWLGTANRLQGIATGDSRRVAGLLDEVVRRDAVVADKDREIGKRGRQLACLEDILGDGLDELESGWGNDAQAWVPFVTALRGSRLVGGGPVDDQSRAGTIARLWAGADFEPLPASTSESLLGDIVNLYGRALADVWEGETVDRTRLLTSRLDKVERAPVDVVAELLSVLGANLNPQASGLRRLDIQFVLFNAWQMSRVVGSRWPQVQGVSAARSRLDMGLRVLYKDLGDLRDLVSRDAGREFKSIVRGAAEGETEPGDPRVTAILDRNPLKYCAEQDVVLLVMPQAQGSSGVWLPDLRASTVRLVDNSRVYFADDGGYRIRAMGAGEDIVVCVGDGDEDMDWIFDNLNPPCVAFENL</sequence>
<keyword evidence="1" id="KW-0175">Coiled coil</keyword>
<feature type="compositionally biased region" description="Basic and acidic residues" evidence="2">
    <location>
        <begin position="535"/>
        <end position="547"/>
    </location>
</feature>
<keyword evidence="4" id="KW-1185">Reference proteome</keyword>
<accession>A0ABY0HJR8</accession>
<evidence type="ECO:0000313" key="4">
    <source>
        <dbReference type="Proteomes" id="UP000294003"/>
    </source>
</evidence>